<keyword evidence="3" id="KW-1185">Reference proteome</keyword>
<accession>I0KEV0</accession>
<proteinExistence type="predicted"/>
<name>I0KEV0_9BACT</name>
<gene>
    <name evidence="2" type="ORF">FAES_4654</name>
</gene>
<protein>
    <recommendedName>
        <fullName evidence="4">Lipocalin-like domain-containing protein</fullName>
    </recommendedName>
</protein>
<dbReference type="EMBL" id="HE796683">
    <property type="protein sequence ID" value="CCH02653.1"/>
    <property type="molecule type" value="Genomic_DNA"/>
</dbReference>
<dbReference type="AlphaFoldDB" id="I0KEV0"/>
<evidence type="ECO:0000313" key="3">
    <source>
        <dbReference type="Proteomes" id="UP000011058"/>
    </source>
</evidence>
<evidence type="ECO:0000256" key="1">
    <source>
        <dbReference type="SAM" id="SignalP"/>
    </source>
</evidence>
<dbReference type="STRING" id="1166018.FAES_4654"/>
<dbReference type="HOGENOM" id="CLU_1576133_0_0_10"/>
<dbReference type="eggNOG" id="ENOG5032W4H">
    <property type="taxonomic scope" value="Bacteria"/>
</dbReference>
<dbReference type="Proteomes" id="UP000011058">
    <property type="component" value="Chromosome"/>
</dbReference>
<dbReference type="KEGG" id="fae:FAES_4654"/>
<dbReference type="PROSITE" id="PS51257">
    <property type="entry name" value="PROKAR_LIPOPROTEIN"/>
    <property type="match status" value="1"/>
</dbReference>
<sequence length="169" mass="18230">MTRFFRSALPFLLGLLVSVTACKKGESDVVPNPDTGNPGTPTAAFVGIRWQMASFELDPPMDLDGDGDIDKDLLVFLRPCDRDDTVKFEKGGAMSGDSGALRCDDEPAPGKPGTWTYNEATKKLKIIDGDDGTASEWTVLEATTKVLKVKATMVEDGQSLTTIITWKAV</sequence>
<feature type="chain" id="PRO_5003631501" description="Lipocalin-like domain-containing protein" evidence="1">
    <location>
        <begin position="24"/>
        <end position="169"/>
    </location>
</feature>
<reference evidence="2 3" key="1">
    <citation type="journal article" date="2012" name="J. Bacteriol.">
        <title>Genome Sequence of Fibrella aestuarina BUZ 2T, a Filamentous Marine Bacterium.</title>
        <authorList>
            <person name="Filippini M."/>
            <person name="Qi W."/>
            <person name="Blom J."/>
            <person name="Goesmann A."/>
            <person name="Smits T.H."/>
            <person name="Bagheri H.C."/>
        </authorList>
    </citation>
    <scope>NUCLEOTIDE SEQUENCE [LARGE SCALE GENOMIC DNA]</scope>
    <source>
        <strain evidence="3">BUZ 2T</strain>
    </source>
</reference>
<dbReference type="RefSeq" id="WP_015333752.1">
    <property type="nucleotide sequence ID" value="NC_020054.1"/>
</dbReference>
<evidence type="ECO:0000313" key="2">
    <source>
        <dbReference type="EMBL" id="CCH02653.1"/>
    </source>
</evidence>
<dbReference type="OrthoDB" id="952184at2"/>
<keyword evidence="1" id="KW-0732">Signal</keyword>
<feature type="signal peptide" evidence="1">
    <location>
        <begin position="1"/>
        <end position="23"/>
    </location>
</feature>
<evidence type="ECO:0008006" key="4">
    <source>
        <dbReference type="Google" id="ProtNLM"/>
    </source>
</evidence>
<organism evidence="2 3">
    <name type="scientific">Fibrella aestuarina BUZ 2</name>
    <dbReference type="NCBI Taxonomy" id="1166018"/>
    <lineage>
        <taxon>Bacteria</taxon>
        <taxon>Pseudomonadati</taxon>
        <taxon>Bacteroidota</taxon>
        <taxon>Cytophagia</taxon>
        <taxon>Cytophagales</taxon>
        <taxon>Spirosomataceae</taxon>
        <taxon>Fibrella</taxon>
    </lineage>
</organism>